<feature type="transmembrane region" description="Helical" evidence="7">
    <location>
        <begin position="205"/>
        <end position="224"/>
    </location>
</feature>
<evidence type="ECO:0000256" key="3">
    <source>
        <dbReference type="ARBA" id="ARBA00022679"/>
    </source>
</evidence>
<reference evidence="8 9" key="1">
    <citation type="submission" date="2023-06" db="EMBL/GenBank/DDBJ databases">
        <title>Antibody response to the Sneathia vaginalis cytopathogenic toxin A during pregnancy.</title>
        <authorList>
            <person name="Mccoy Z.T."/>
            <person name="Serrano M.G."/>
            <person name="Spaine K."/>
            <person name="Edwards D.J."/>
            <person name="Buck G.A."/>
            <person name="Jefferson K."/>
        </authorList>
    </citation>
    <scope>NUCLEOTIDE SEQUENCE [LARGE SCALE GENOMIC DNA]</scope>
    <source>
        <strain evidence="8 9">CCUG 42621</strain>
    </source>
</reference>
<keyword evidence="6 7" id="KW-0472">Membrane</keyword>
<accession>A0ABT7HIU6</accession>
<keyword evidence="3 7" id="KW-0808">Transferase</keyword>
<dbReference type="NCBIfam" id="TIGR00544">
    <property type="entry name" value="lgt"/>
    <property type="match status" value="1"/>
</dbReference>
<comment type="catalytic activity">
    <reaction evidence="7">
        <text>L-cysteinyl-[prolipoprotein] + a 1,2-diacyl-sn-glycero-3-phospho-(1'-sn-glycerol) = an S-1,2-diacyl-sn-glyceryl-L-cysteinyl-[prolipoprotein] + sn-glycerol 1-phosphate + H(+)</text>
        <dbReference type="Rhea" id="RHEA:56712"/>
        <dbReference type="Rhea" id="RHEA-COMP:14679"/>
        <dbReference type="Rhea" id="RHEA-COMP:14680"/>
        <dbReference type="ChEBI" id="CHEBI:15378"/>
        <dbReference type="ChEBI" id="CHEBI:29950"/>
        <dbReference type="ChEBI" id="CHEBI:57685"/>
        <dbReference type="ChEBI" id="CHEBI:64716"/>
        <dbReference type="ChEBI" id="CHEBI:140658"/>
        <dbReference type="EC" id="2.5.1.145"/>
    </reaction>
</comment>
<feature type="transmembrane region" description="Helical" evidence="7">
    <location>
        <begin position="236"/>
        <end position="254"/>
    </location>
</feature>
<dbReference type="EC" id="2.5.1.145" evidence="7"/>
<sequence>MRPYLFKIGNFELRVYSLMYILALFIAIFLAKHDKLAKKRGITDNKQIEDFAFITLFSGLIGARIYYVILKWDYYSKMLNEIPMVWKGGLAIHGGIIGGIVAILIFSKMHNKKFFVLTDMSVGPLILGQALGRIGNFANGEIHGVPTFTPWSVIISGKFSTWWNLYNSLPLSEQAKYRPLVPWGVVFPENTSAGMEFPTYPLHPAMLYELVLNAIAFLLIWFVFRKKEYKRGILSMIYLILYGIIRIFVSAFRAEDLLIYGFKMPYIVSAIMIICGIVGIVIINKRTE</sequence>
<evidence type="ECO:0000256" key="4">
    <source>
        <dbReference type="ARBA" id="ARBA00022692"/>
    </source>
</evidence>
<comment type="subcellular location">
    <subcellularLocation>
        <location evidence="7">Cell membrane</location>
        <topology evidence="7">Multi-pass membrane protein</topology>
    </subcellularLocation>
</comment>
<evidence type="ECO:0000256" key="1">
    <source>
        <dbReference type="ARBA" id="ARBA00007150"/>
    </source>
</evidence>
<proteinExistence type="inferred from homology"/>
<evidence type="ECO:0000313" key="9">
    <source>
        <dbReference type="Proteomes" id="UP001225134"/>
    </source>
</evidence>
<evidence type="ECO:0000256" key="7">
    <source>
        <dbReference type="HAMAP-Rule" id="MF_01147"/>
    </source>
</evidence>
<evidence type="ECO:0000313" key="8">
    <source>
        <dbReference type="EMBL" id="MDK9580431.1"/>
    </source>
</evidence>
<evidence type="ECO:0000256" key="5">
    <source>
        <dbReference type="ARBA" id="ARBA00022989"/>
    </source>
</evidence>
<dbReference type="EMBL" id="JASSPP010000003">
    <property type="protein sequence ID" value="MDK9580431.1"/>
    <property type="molecule type" value="Genomic_DNA"/>
</dbReference>
<dbReference type="PANTHER" id="PTHR30589:SF0">
    <property type="entry name" value="PHOSPHATIDYLGLYCEROL--PROLIPOPROTEIN DIACYLGLYCERYL TRANSFERASE"/>
    <property type="match status" value="1"/>
</dbReference>
<dbReference type="Proteomes" id="UP001225134">
    <property type="component" value="Unassembled WGS sequence"/>
</dbReference>
<comment type="function">
    <text evidence="7">Catalyzes the transfer of the diacylglyceryl group from phosphatidylglycerol to the sulfhydryl group of the N-terminal cysteine of a prolipoprotein, the first step in the formation of mature lipoproteins.</text>
</comment>
<keyword evidence="5 7" id="KW-1133">Transmembrane helix</keyword>
<feature type="transmembrane region" description="Helical" evidence="7">
    <location>
        <begin position="13"/>
        <end position="31"/>
    </location>
</feature>
<feature type="transmembrane region" description="Helical" evidence="7">
    <location>
        <begin position="51"/>
        <end position="70"/>
    </location>
</feature>
<dbReference type="Pfam" id="PF01790">
    <property type="entry name" value="LGT"/>
    <property type="match status" value="1"/>
</dbReference>
<organism evidence="8 9">
    <name type="scientific">Sneathia sanguinegens</name>
    <dbReference type="NCBI Taxonomy" id="40543"/>
    <lineage>
        <taxon>Bacteria</taxon>
        <taxon>Fusobacteriati</taxon>
        <taxon>Fusobacteriota</taxon>
        <taxon>Fusobacteriia</taxon>
        <taxon>Fusobacteriales</taxon>
        <taxon>Leptotrichiaceae</taxon>
        <taxon>Sneathia</taxon>
    </lineage>
</organism>
<comment type="similarity">
    <text evidence="1 7">Belongs to the Lgt family.</text>
</comment>
<gene>
    <name evidence="7 8" type="primary">lgt</name>
    <name evidence="8" type="ORF">QQA45_02740</name>
</gene>
<name>A0ABT7HIU6_9FUSO</name>
<feature type="transmembrane region" description="Helical" evidence="7">
    <location>
        <begin position="90"/>
        <end position="107"/>
    </location>
</feature>
<dbReference type="RefSeq" id="WP_285152767.1">
    <property type="nucleotide sequence ID" value="NZ_JASSPP010000003.1"/>
</dbReference>
<evidence type="ECO:0000256" key="6">
    <source>
        <dbReference type="ARBA" id="ARBA00023136"/>
    </source>
</evidence>
<dbReference type="PANTHER" id="PTHR30589">
    <property type="entry name" value="PROLIPOPROTEIN DIACYLGLYCERYL TRANSFERASE"/>
    <property type="match status" value="1"/>
</dbReference>
<dbReference type="InterPro" id="IPR001640">
    <property type="entry name" value="Lgt"/>
</dbReference>
<feature type="binding site" evidence="7">
    <location>
        <position position="133"/>
    </location>
    <ligand>
        <name>a 1,2-diacyl-sn-glycero-3-phospho-(1'-sn-glycerol)</name>
        <dbReference type="ChEBI" id="CHEBI:64716"/>
    </ligand>
</feature>
<dbReference type="PROSITE" id="PS01311">
    <property type="entry name" value="LGT"/>
    <property type="match status" value="1"/>
</dbReference>
<comment type="caution">
    <text evidence="8">The sequence shown here is derived from an EMBL/GenBank/DDBJ whole genome shotgun (WGS) entry which is preliminary data.</text>
</comment>
<feature type="transmembrane region" description="Helical" evidence="7">
    <location>
        <begin position="266"/>
        <end position="283"/>
    </location>
</feature>
<dbReference type="GO" id="GO:0008961">
    <property type="term" value="F:phosphatidylglycerol-prolipoprotein diacylglyceryl transferase activity"/>
    <property type="evidence" value="ECO:0007669"/>
    <property type="project" value="UniProtKB-EC"/>
</dbReference>
<keyword evidence="2 7" id="KW-1003">Cell membrane</keyword>
<protein>
    <recommendedName>
        <fullName evidence="7">Phosphatidylglycerol--prolipoprotein diacylglyceryl transferase</fullName>
        <ecNumber evidence="7">2.5.1.145</ecNumber>
    </recommendedName>
</protein>
<comment type="pathway">
    <text evidence="7">Protein modification; lipoprotein biosynthesis (diacylglyceryl transfer).</text>
</comment>
<keyword evidence="4 7" id="KW-0812">Transmembrane</keyword>
<keyword evidence="9" id="KW-1185">Reference proteome</keyword>
<dbReference type="HAMAP" id="MF_01147">
    <property type="entry name" value="Lgt"/>
    <property type="match status" value="1"/>
</dbReference>
<evidence type="ECO:0000256" key="2">
    <source>
        <dbReference type="ARBA" id="ARBA00022475"/>
    </source>
</evidence>